<protein>
    <submittedName>
        <fullName evidence="1">Uncharacterized protein</fullName>
    </submittedName>
</protein>
<sequence>MNLKPHTRGGFVFHIAIIAAFIVLAIDSEAIKSDPMALVAQATQAAQGGIDGQNETAKDRCNNGYIFENKKNKTPENKARGHLRFSEDVYKERVAAYSASPDPSVRDTADARARTEVQNEIRTGKLCDGHTMCGSLFYQDNEGNDKIVCSNRCNRSQCGNKLADLRQKIGYNAGRNLVENILKTDEGVDRNLPQWTLDNPRGAAKMIDAYLDDSARSEGLDRTMNLNLGDSLGKSRPANQDIIEYGRTILPIEDTAPPPLQYNSGQIPGATQQYLLGVPPIENNEGTGYVPPMASGEIPGYYDMAMAQPSTFNATNPENPVILASYQAGRGEEQPQASRSEDWAGVGSVDALANQGLPVADGQWTEPISPPDPSTRDERLASFATWRAQEIIETLRAPNTAMGGVIVEDPLGEIIARTPDEPIEGKRFVEIPRENLQNLHTQIYNNVYNVYASDSTLPAQATDWRFGAFIAPSSQLGATYEQMDDQGNRVFMLPAGQYDMSRIGLAAPLVEGIPGSYGASTVYDDQGRIVGHSTPVQQNFTLLEVRPYTYPSPTAPNLVPSYPPLEYQPIPDYPSGMGEALALSQALPFADHRWPDHSSFAASQPLTYSPLFGLEVRRELPQINSSWTLRRFR</sequence>
<dbReference type="AlphaFoldDB" id="A0A1F6CJY2"/>
<name>A0A1F6CJY2_9BACT</name>
<dbReference type="EMBL" id="MFKV01000029">
    <property type="protein sequence ID" value="OGG49553.1"/>
    <property type="molecule type" value="Genomic_DNA"/>
</dbReference>
<proteinExistence type="predicted"/>
<organism evidence="1 2">
    <name type="scientific">Candidatus Kaiserbacteria bacterium RIFCSPHIGHO2_01_FULL_54_36</name>
    <dbReference type="NCBI Taxonomy" id="1798482"/>
    <lineage>
        <taxon>Bacteria</taxon>
        <taxon>Candidatus Kaiseribacteriota</taxon>
    </lineage>
</organism>
<evidence type="ECO:0000313" key="2">
    <source>
        <dbReference type="Proteomes" id="UP000178370"/>
    </source>
</evidence>
<dbReference type="STRING" id="1798482.A2763_01925"/>
<comment type="caution">
    <text evidence="1">The sequence shown here is derived from an EMBL/GenBank/DDBJ whole genome shotgun (WGS) entry which is preliminary data.</text>
</comment>
<dbReference type="Proteomes" id="UP000178370">
    <property type="component" value="Unassembled WGS sequence"/>
</dbReference>
<accession>A0A1F6CJY2</accession>
<reference evidence="1 2" key="1">
    <citation type="journal article" date="2016" name="Nat. Commun.">
        <title>Thousands of microbial genomes shed light on interconnected biogeochemical processes in an aquifer system.</title>
        <authorList>
            <person name="Anantharaman K."/>
            <person name="Brown C.T."/>
            <person name="Hug L.A."/>
            <person name="Sharon I."/>
            <person name="Castelle C.J."/>
            <person name="Probst A.J."/>
            <person name="Thomas B.C."/>
            <person name="Singh A."/>
            <person name="Wilkins M.J."/>
            <person name="Karaoz U."/>
            <person name="Brodie E.L."/>
            <person name="Williams K.H."/>
            <person name="Hubbard S.S."/>
            <person name="Banfield J.F."/>
        </authorList>
    </citation>
    <scope>NUCLEOTIDE SEQUENCE [LARGE SCALE GENOMIC DNA]</scope>
</reference>
<gene>
    <name evidence="1" type="ORF">A2763_01925</name>
</gene>
<evidence type="ECO:0000313" key="1">
    <source>
        <dbReference type="EMBL" id="OGG49553.1"/>
    </source>
</evidence>